<dbReference type="Proteomes" id="UP000824469">
    <property type="component" value="Unassembled WGS sequence"/>
</dbReference>
<evidence type="ECO:0000259" key="2">
    <source>
        <dbReference type="Pfam" id="PF01048"/>
    </source>
</evidence>
<dbReference type="SUPFAM" id="SSF53167">
    <property type="entry name" value="Purine and uridine phosphorylases"/>
    <property type="match status" value="1"/>
</dbReference>
<dbReference type="CDD" id="cd09008">
    <property type="entry name" value="MTAN"/>
    <property type="match status" value="1"/>
</dbReference>
<evidence type="ECO:0000313" key="3">
    <source>
        <dbReference type="EMBL" id="KAH9288055.1"/>
    </source>
</evidence>
<dbReference type="Gene3D" id="3.40.50.1580">
    <property type="entry name" value="Nucleoside phosphorylase domain"/>
    <property type="match status" value="1"/>
</dbReference>
<name>A0AA38F320_TAXCH</name>
<dbReference type="PANTHER" id="PTHR21234">
    <property type="entry name" value="PURINE NUCLEOSIDE PHOSPHORYLASE"/>
    <property type="match status" value="1"/>
</dbReference>
<evidence type="ECO:0000256" key="1">
    <source>
        <dbReference type="SAM" id="Phobius"/>
    </source>
</evidence>
<protein>
    <recommendedName>
        <fullName evidence="2">Nucleoside phosphorylase domain-containing protein</fullName>
    </recommendedName>
</protein>
<dbReference type="EMBL" id="JAHRHJ020003813">
    <property type="protein sequence ID" value="KAH9288055.1"/>
    <property type="molecule type" value="Genomic_DNA"/>
</dbReference>
<dbReference type="AlphaFoldDB" id="A0AA38F320"/>
<proteinExistence type="predicted"/>
<evidence type="ECO:0000313" key="4">
    <source>
        <dbReference type="Proteomes" id="UP000824469"/>
    </source>
</evidence>
<feature type="domain" description="Nucleoside phosphorylase" evidence="2">
    <location>
        <begin position="2"/>
        <end position="233"/>
    </location>
</feature>
<accession>A0AA38F320</accession>
<keyword evidence="1" id="KW-1133">Transmembrane helix</keyword>
<dbReference type="InterPro" id="IPR000845">
    <property type="entry name" value="Nucleoside_phosphorylase_d"/>
</dbReference>
<feature type="transmembrane region" description="Helical" evidence="1">
    <location>
        <begin position="12"/>
        <end position="36"/>
    </location>
</feature>
<sequence length="286" mass="31963">RRFHLGWLSQRRVVIVVSGTGILNAGVCTQLLITLFTLDGIIHYGRAGIGNPKYNIGDIVIAGQWAHAGLWHWQRYGSGEETGWYTKDIGYLEFDNYNVPIKTCQNSLNRVWFQYEELFKVSGTPEVAESVFWVNVSKSYYAAAKELEDITLEGCLNRTTCLSKPPKVVRVKRGCSSNTYIDNLSYQKFLYRKFNVTVIDEDSAAAALVCESNAMPYLSIRSLSDLPGEASSASNDPVIFSRLETVNEVVVITELITVLAPEALPPAPQPVEPLVEETEFAGHDFW</sequence>
<dbReference type="OMA" id="ATIACRC"/>
<comment type="caution">
    <text evidence="3">The sequence shown here is derived from an EMBL/GenBank/DDBJ whole genome shotgun (WGS) entry which is preliminary data.</text>
</comment>
<dbReference type="GO" id="GO:0009116">
    <property type="term" value="P:nucleoside metabolic process"/>
    <property type="evidence" value="ECO:0007669"/>
    <property type="project" value="InterPro"/>
</dbReference>
<feature type="non-terminal residue" evidence="3">
    <location>
        <position position="286"/>
    </location>
</feature>
<organism evidence="3 4">
    <name type="scientific">Taxus chinensis</name>
    <name type="common">Chinese yew</name>
    <name type="synonym">Taxus wallichiana var. chinensis</name>
    <dbReference type="NCBI Taxonomy" id="29808"/>
    <lineage>
        <taxon>Eukaryota</taxon>
        <taxon>Viridiplantae</taxon>
        <taxon>Streptophyta</taxon>
        <taxon>Embryophyta</taxon>
        <taxon>Tracheophyta</taxon>
        <taxon>Spermatophyta</taxon>
        <taxon>Pinopsida</taxon>
        <taxon>Pinidae</taxon>
        <taxon>Conifers II</taxon>
        <taxon>Cupressales</taxon>
        <taxon>Taxaceae</taxon>
        <taxon>Taxus</taxon>
    </lineage>
</organism>
<dbReference type="PANTHER" id="PTHR21234:SF42">
    <property type="entry name" value="PHOSPHORYLASE SUPERFAMILY PROTEIN"/>
    <property type="match status" value="1"/>
</dbReference>
<dbReference type="GO" id="GO:0003824">
    <property type="term" value="F:catalytic activity"/>
    <property type="evidence" value="ECO:0007669"/>
    <property type="project" value="InterPro"/>
</dbReference>
<dbReference type="InterPro" id="IPR035994">
    <property type="entry name" value="Nucleoside_phosphorylase_sf"/>
</dbReference>
<reference evidence="3 4" key="1">
    <citation type="journal article" date="2021" name="Nat. Plants">
        <title>The Taxus genome provides insights into paclitaxel biosynthesis.</title>
        <authorList>
            <person name="Xiong X."/>
            <person name="Gou J."/>
            <person name="Liao Q."/>
            <person name="Li Y."/>
            <person name="Zhou Q."/>
            <person name="Bi G."/>
            <person name="Li C."/>
            <person name="Du R."/>
            <person name="Wang X."/>
            <person name="Sun T."/>
            <person name="Guo L."/>
            <person name="Liang H."/>
            <person name="Lu P."/>
            <person name="Wu Y."/>
            <person name="Zhang Z."/>
            <person name="Ro D.K."/>
            <person name="Shang Y."/>
            <person name="Huang S."/>
            <person name="Yan J."/>
        </authorList>
    </citation>
    <scope>NUCLEOTIDE SEQUENCE [LARGE SCALE GENOMIC DNA]</scope>
    <source>
        <strain evidence="3">Ta-2019</strain>
    </source>
</reference>
<keyword evidence="1" id="KW-0812">Transmembrane</keyword>
<keyword evidence="1" id="KW-0472">Membrane</keyword>
<gene>
    <name evidence="3" type="ORF">KI387_032172</name>
</gene>
<keyword evidence="4" id="KW-1185">Reference proteome</keyword>
<dbReference type="Pfam" id="PF01048">
    <property type="entry name" value="PNP_UDP_1"/>
    <property type="match status" value="1"/>
</dbReference>